<dbReference type="PANTHER" id="PTHR23092:SF15">
    <property type="entry name" value="INACTIVE NON-CANONICAL POLY(A) RNA POLYMERASE PROTEIN TRF4-2-RELATED"/>
    <property type="match status" value="1"/>
</dbReference>
<feature type="compositionally biased region" description="Basic and acidic residues" evidence="5">
    <location>
        <begin position="442"/>
        <end position="498"/>
    </location>
</feature>
<evidence type="ECO:0000259" key="6">
    <source>
        <dbReference type="Pfam" id="PF03828"/>
    </source>
</evidence>
<reference evidence="8" key="1">
    <citation type="journal article" date="2020" name="Stud. Mycol.">
        <title>101 Dothideomycetes genomes: a test case for predicting lifestyles and emergence of pathogens.</title>
        <authorList>
            <person name="Haridas S."/>
            <person name="Albert R."/>
            <person name="Binder M."/>
            <person name="Bloem J."/>
            <person name="Labutti K."/>
            <person name="Salamov A."/>
            <person name="Andreopoulos B."/>
            <person name="Baker S."/>
            <person name="Barry K."/>
            <person name="Bills G."/>
            <person name="Bluhm B."/>
            <person name="Cannon C."/>
            <person name="Castanera R."/>
            <person name="Culley D."/>
            <person name="Daum C."/>
            <person name="Ezra D."/>
            <person name="Gonzalez J."/>
            <person name="Henrissat B."/>
            <person name="Kuo A."/>
            <person name="Liang C."/>
            <person name="Lipzen A."/>
            <person name="Lutzoni F."/>
            <person name="Magnuson J."/>
            <person name="Mondo S."/>
            <person name="Nolan M."/>
            <person name="Ohm R."/>
            <person name="Pangilinan J."/>
            <person name="Park H.-J."/>
            <person name="Ramirez L."/>
            <person name="Alfaro M."/>
            <person name="Sun H."/>
            <person name="Tritt A."/>
            <person name="Yoshinaga Y."/>
            <person name="Zwiers L.-H."/>
            <person name="Turgeon B."/>
            <person name="Goodwin S."/>
            <person name="Spatafora J."/>
            <person name="Crous P."/>
            <person name="Grigoriev I."/>
        </authorList>
    </citation>
    <scope>NUCLEOTIDE SEQUENCE</scope>
    <source>
        <strain evidence="8">ATCC 36951</strain>
    </source>
</reference>
<dbReference type="GO" id="GO:1990817">
    <property type="term" value="F:poly(A) RNA polymerase activity"/>
    <property type="evidence" value="ECO:0007669"/>
    <property type="project" value="UniProtKB-EC"/>
</dbReference>
<protein>
    <recommendedName>
        <fullName evidence="2">polynucleotide adenylyltransferase</fullName>
        <ecNumber evidence="2">2.7.7.19</ecNumber>
    </recommendedName>
</protein>
<dbReference type="Pfam" id="PF03828">
    <property type="entry name" value="PAP_assoc"/>
    <property type="match status" value="1"/>
</dbReference>
<feature type="region of interest" description="Disordered" evidence="5">
    <location>
        <begin position="442"/>
        <end position="536"/>
    </location>
</feature>
<dbReference type="GO" id="GO:0046872">
    <property type="term" value="F:metal ion binding"/>
    <property type="evidence" value="ECO:0007669"/>
    <property type="project" value="UniProtKB-KW"/>
</dbReference>
<dbReference type="RefSeq" id="XP_033674448.1">
    <property type="nucleotide sequence ID" value="XM_033803366.1"/>
</dbReference>
<dbReference type="InterPro" id="IPR045862">
    <property type="entry name" value="Trf4-like"/>
</dbReference>
<organism evidence="8 9">
    <name type="scientific">Zasmidium cellare ATCC 36951</name>
    <dbReference type="NCBI Taxonomy" id="1080233"/>
    <lineage>
        <taxon>Eukaryota</taxon>
        <taxon>Fungi</taxon>
        <taxon>Dikarya</taxon>
        <taxon>Ascomycota</taxon>
        <taxon>Pezizomycotina</taxon>
        <taxon>Dothideomycetes</taxon>
        <taxon>Dothideomycetidae</taxon>
        <taxon>Mycosphaerellales</taxon>
        <taxon>Mycosphaerellaceae</taxon>
        <taxon>Zasmidium</taxon>
    </lineage>
</organism>
<dbReference type="GO" id="GO:0005730">
    <property type="term" value="C:nucleolus"/>
    <property type="evidence" value="ECO:0007669"/>
    <property type="project" value="TreeGrafter"/>
</dbReference>
<dbReference type="GeneID" id="54556638"/>
<comment type="similarity">
    <text evidence="1">Belongs to the DNA polymerase type-B-like family.</text>
</comment>
<dbReference type="InterPro" id="IPR043519">
    <property type="entry name" value="NT_sf"/>
</dbReference>
<dbReference type="SUPFAM" id="SSF81301">
    <property type="entry name" value="Nucleotidyltransferase"/>
    <property type="match status" value="1"/>
</dbReference>
<proteinExistence type="inferred from homology"/>
<dbReference type="EMBL" id="ML993579">
    <property type="protein sequence ID" value="KAF2173559.1"/>
    <property type="molecule type" value="Genomic_DNA"/>
</dbReference>
<dbReference type="GO" id="GO:0031499">
    <property type="term" value="C:TRAMP complex"/>
    <property type="evidence" value="ECO:0007669"/>
    <property type="project" value="TreeGrafter"/>
</dbReference>
<evidence type="ECO:0000313" key="8">
    <source>
        <dbReference type="EMBL" id="KAF2173559.1"/>
    </source>
</evidence>
<evidence type="ECO:0000256" key="4">
    <source>
        <dbReference type="ARBA" id="ARBA00022842"/>
    </source>
</evidence>
<dbReference type="GO" id="GO:0003729">
    <property type="term" value="F:mRNA binding"/>
    <property type="evidence" value="ECO:0007669"/>
    <property type="project" value="TreeGrafter"/>
</dbReference>
<dbReference type="InterPro" id="IPR054708">
    <property type="entry name" value="MTPAP-like_central"/>
</dbReference>
<keyword evidence="4" id="KW-0460">Magnesium</keyword>
<dbReference type="PANTHER" id="PTHR23092">
    <property type="entry name" value="POLY(A) RNA POLYMERASE"/>
    <property type="match status" value="1"/>
</dbReference>
<evidence type="ECO:0000256" key="3">
    <source>
        <dbReference type="ARBA" id="ARBA00022723"/>
    </source>
</evidence>
<gene>
    <name evidence="8" type="ORF">M409DRAFT_15839</name>
</gene>
<dbReference type="Proteomes" id="UP000799537">
    <property type="component" value="Unassembled WGS sequence"/>
</dbReference>
<dbReference type="Gene3D" id="1.10.1410.10">
    <property type="match status" value="1"/>
</dbReference>
<dbReference type="AlphaFoldDB" id="A0A6A6D5Y8"/>
<dbReference type="Gene3D" id="3.30.460.10">
    <property type="entry name" value="Beta Polymerase, domain 2"/>
    <property type="match status" value="1"/>
</dbReference>
<evidence type="ECO:0000259" key="7">
    <source>
        <dbReference type="Pfam" id="PF22600"/>
    </source>
</evidence>
<sequence>MSHDTLLRRAVHEMRKHTQYHFSRGDYLTKDHWPRHMRLVKDVAARLATKDGKAALQNLNAKEQHAILKGIDYSPKVIMPKDSEVDVRIPPPWSIPTSRRAYIRRGRSMLDIELYQFAKYMALTPMEQAARQAVAEEIVAFLRKHLSARTGVELFGSAVTRLATPVSDIDVRVWDELDRVQNPQRLSARMGSLRHHLYNSTQFGLVFLRLGRYPIINCQHMDSGIQIQIVAGSGAAPQQEVVGKYLESIPTLRDLYPTIRTFFEMRGFSDVYSGGIGSYGQIVMLVAAVNRINPHQGDKQPTLSDHLLRFLYFYSQLDTTKYGVAAGSRTVFKKHDPHPSLRTFSFAARRRGDLVRSGQWAICSRQEFEPSLLCIQDPATPHNDLGRRSSAARHILLTIQNARYRLKKLLEDPERFRRDESVLEVLVGRCHEVYASRRRQMEEFGEKVTREREESERETVERERERAERQSVKAAELKMKREESESAEANQERLHEQMGDAEEGTVPEQTRTTAGEAEPASEGEHRQRRVSSADAL</sequence>
<dbReference type="GO" id="GO:0031123">
    <property type="term" value="P:RNA 3'-end processing"/>
    <property type="evidence" value="ECO:0007669"/>
    <property type="project" value="TreeGrafter"/>
</dbReference>
<name>A0A6A6D5Y8_ZASCE</name>
<dbReference type="GO" id="GO:0043634">
    <property type="term" value="P:polyadenylation-dependent ncRNA catabolic process"/>
    <property type="evidence" value="ECO:0007669"/>
    <property type="project" value="TreeGrafter"/>
</dbReference>
<evidence type="ECO:0000256" key="1">
    <source>
        <dbReference type="ARBA" id="ARBA00008593"/>
    </source>
</evidence>
<feature type="domain" description="Poly(A) RNA polymerase mitochondrial-like central palm" evidence="7">
    <location>
        <begin position="112"/>
        <end position="230"/>
    </location>
</feature>
<evidence type="ECO:0000313" key="9">
    <source>
        <dbReference type="Proteomes" id="UP000799537"/>
    </source>
</evidence>
<dbReference type="SUPFAM" id="SSF81631">
    <property type="entry name" value="PAP/OAS1 substrate-binding domain"/>
    <property type="match status" value="1"/>
</dbReference>
<dbReference type="InterPro" id="IPR002058">
    <property type="entry name" value="PAP_assoc"/>
</dbReference>
<accession>A0A6A6D5Y8</accession>
<feature type="domain" description="PAP-associated" evidence="6">
    <location>
        <begin position="303"/>
        <end position="383"/>
    </location>
</feature>
<dbReference type="Pfam" id="PF22600">
    <property type="entry name" value="MTPAP-like_central"/>
    <property type="match status" value="1"/>
</dbReference>
<dbReference type="EC" id="2.7.7.19" evidence="2"/>
<evidence type="ECO:0000256" key="5">
    <source>
        <dbReference type="SAM" id="MobiDB-lite"/>
    </source>
</evidence>
<dbReference type="GO" id="GO:0010605">
    <property type="term" value="P:negative regulation of macromolecule metabolic process"/>
    <property type="evidence" value="ECO:0007669"/>
    <property type="project" value="UniProtKB-ARBA"/>
</dbReference>
<keyword evidence="9" id="KW-1185">Reference proteome</keyword>
<keyword evidence="3" id="KW-0479">Metal-binding</keyword>
<dbReference type="OrthoDB" id="273917at2759"/>
<evidence type="ECO:0000256" key="2">
    <source>
        <dbReference type="ARBA" id="ARBA00012388"/>
    </source>
</evidence>